<evidence type="ECO:0000313" key="2">
    <source>
        <dbReference type="EMBL" id="GAA3886981.1"/>
    </source>
</evidence>
<dbReference type="InterPro" id="IPR032466">
    <property type="entry name" value="Metal_Hydrolase"/>
</dbReference>
<reference evidence="3" key="1">
    <citation type="journal article" date="2019" name="Int. J. Syst. Evol. Microbiol.">
        <title>The Global Catalogue of Microorganisms (GCM) 10K type strain sequencing project: providing services to taxonomists for standard genome sequencing and annotation.</title>
        <authorList>
            <consortium name="The Broad Institute Genomics Platform"/>
            <consortium name="The Broad Institute Genome Sequencing Center for Infectious Disease"/>
            <person name="Wu L."/>
            <person name="Ma J."/>
        </authorList>
    </citation>
    <scope>NUCLEOTIDE SEQUENCE [LARGE SCALE GENOMIC DNA]</scope>
    <source>
        <strain evidence="3">JCM 17543</strain>
    </source>
</reference>
<sequence length="440" mass="46983">MRSLAFLAAASVSVAAHPFEPPASGSRTVYRHATLIDGVSTEVQRDIAVVTDGERIVAVVPDAALTTTQLTGAKSVDLAGRYLLPGYVDTHQHIATPPDRTDAEARLKRDIYSGITATRDMADDLRHVGDIARAARVGEIASPDIYYAALMAGPSFFDDPRTQAIAEGAVAGKVPWEQSVDASTDLSLAVAQAKGTYATAVKIYANLPGGQVGRITNEAHRQGMRVWAHGMVFPATPVEVVDAGVDTVSHSCYLAYQAMETRPEAYQKRFPVDAALFANDNPAMAALFADMKHRGTILDATVHVYREVEAAARKSGKPPLCTVALAGRLTNQAYRLGVRISTGTDGDTPLSDPLPSLFDEFELLAREAKMRPIDVIRAATINGAAAAGQDKDMGSIDVGKLANMVVLSGNPIDDVTALRSVAMTVKRGRQFIRADYRPAK</sequence>
<dbReference type="Proteomes" id="UP001500827">
    <property type="component" value="Unassembled WGS sequence"/>
</dbReference>
<dbReference type="InterPro" id="IPR006680">
    <property type="entry name" value="Amidohydro-rel"/>
</dbReference>
<accession>A0ABP7KTK7</accession>
<dbReference type="Gene3D" id="1.20.58.520">
    <property type="entry name" value="Amidohydrolase"/>
    <property type="match status" value="1"/>
</dbReference>
<dbReference type="PANTHER" id="PTHR43135:SF3">
    <property type="entry name" value="ALPHA-D-RIBOSE 1-METHYLPHOSPHONATE 5-TRIPHOSPHATE DIPHOSPHATASE"/>
    <property type="match status" value="1"/>
</dbReference>
<dbReference type="EMBL" id="BAABBM010000001">
    <property type="protein sequence ID" value="GAA3886981.1"/>
    <property type="molecule type" value="Genomic_DNA"/>
</dbReference>
<dbReference type="Gene3D" id="3.30.110.90">
    <property type="entry name" value="Amidohydrolase"/>
    <property type="match status" value="1"/>
</dbReference>
<evidence type="ECO:0000313" key="3">
    <source>
        <dbReference type="Proteomes" id="UP001500827"/>
    </source>
</evidence>
<dbReference type="Gene3D" id="2.30.40.10">
    <property type="entry name" value="Urease, subunit C, domain 1"/>
    <property type="match status" value="1"/>
</dbReference>
<dbReference type="PANTHER" id="PTHR43135">
    <property type="entry name" value="ALPHA-D-RIBOSE 1-METHYLPHOSPHONATE 5-TRIPHOSPHATE DIPHOSPHATASE"/>
    <property type="match status" value="1"/>
</dbReference>
<keyword evidence="3" id="KW-1185">Reference proteome</keyword>
<name>A0ABP7KTK7_9SPHN</name>
<organism evidence="2 3">
    <name type="scientific">Sphingomonas limnosediminicola</name>
    <dbReference type="NCBI Taxonomy" id="940133"/>
    <lineage>
        <taxon>Bacteria</taxon>
        <taxon>Pseudomonadati</taxon>
        <taxon>Pseudomonadota</taxon>
        <taxon>Alphaproteobacteria</taxon>
        <taxon>Sphingomonadales</taxon>
        <taxon>Sphingomonadaceae</taxon>
        <taxon>Sphingomonas</taxon>
    </lineage>
</organism>
<dbReference type="InterPro" id="IPR051781">
    <property type="entry name" value="Metallo-dep_Hydrolase"/>
</dbReference>
<feature type="domain" description="Amidohydrolase-related" evidence="1">
    <location>
        <begin position="82"/>
        <end position="429"/>
    </location>
</feature>
<dbReference type="SUPFAM" id="SSF51338">
    <property type="entry name" value="Composite domain of metallo-dependent hydrolases"/>
    <property type="match status" value="1"/>
</dbReference>
<dbReference type="Pfam" id="PF01979">
    <property type="entry name" value="Amidohydro_1"/>
    <property type="match status" value="1"/>
</dbReference>
<comment type="caution">
    <text evidence="2">The sequence shown here is derived from an EMBL/GenBank/DDBJ whole genome shotgun (WGS) entry which is preliminary data.</text>
</comment>
<dbReference type="InterPro" id="IPR011059">
    <property type="entry name" value="Metal-dep_hydrolase_composite"/>
</dbReference>
<dbReference type="Gene3D" id="3.40.50.10910">
    <property type="entry name" value="Amidohydrolase"/>
    <property type="match status" value="1"/>
</dbReference>
<protein>
    <submittedName>
        <fullName evidence="2">Amidohydrolase family protein</fullName>
    </submittedName>
</protein>
<proteinExistence type="predicted"/>
<dbReference type="SUPFAM" id="SSF51556">
    <property type="entry name" value="Metallo-dependent hydrolases"/>
    <property type="match status" value="1"/>
</dbReference>
<evidence type="ECO:0000259" key="1">
    <source>
        <dbReference type="Pfam" id="PF01979"/>
    </source>
</evidence>
<dbReference type="RefSeq" id="WP_344697891.1">
    <property type="nucleotide sequence ID" value="NZ_BAABBM010000001.1"/>
</dbReference>
<gene>
    <name evidence="2" type="ORF">GCM10022276_02640</name>
</gene>